<evidence type="ECO:0000313" key="1">
    <source>
        <dbReference type="EMBL" id="VDM88797.1"/>
    </source>
</evidence>
<dbReference type="Gene3D" id="3.30.1330.40">
    <property type="entry name" value="RutC-like"/>
    <property type="match status" value="1"/>
</dbReference>
<protein>
    <submittedName>
        <fullName evidence="1">Putative endoribonuclease L-PSP</fullName>
    </submittedName>
</protein>
<dbReference type="AlphaFoldDB" id="A0A3S4FQW8"/>
<reference evidence="2" key="1">
    <citation type="submission" date="2018-02" db="EMBL/GenBank/DDBJ databases">
        <authorList>
            <person name="Seth-Smith MB H."/>
            <person name="Seth-Smith H."/>
        </authorList>
    </citation>
    <scope>NUCLEOTIDE SEQUENCE [LARGE SCALE GENOMIC DNA]</scope>
</reference>
<dbReference type="InterPro" id="IPR006175">
    <property type="entry name" value="YjgF/YER057c/UK114"/>
</dbReference>
<gene>
    <name evidence="1" type="ORF">MB901379_02363</name>
</gene>
<keyword evidence="2" id="KW-1185">Reference proteome</keyword>
<dbReference type="SUPFAM" id="SSF55298">
    <property type="entry name" value="YjgF-like"/>
    <property type="match status" value="1"/>
</dbReference>
<dbReference type="Pfam" id="PF01042">
    <property type="entry name" value="Ribonuc_L-PSP"/>
    <property type="match status" value="1"/>
</dbReference>
<dbReference type="Proteomes" id="UP000269998">
    <property type="component" value="Chromosome"/>
</dbReference>
<proteinExistence type="predicted"/>
<dbReference type="KEGG" id="mbai:MB901379_02363"/>
<evidence type="ECO:0000313" key="2">
    <source>
        <dbReference type="Proteomes" id="UP000269998"/>
    </source>
</evidence>
<dbReference type="InterPro" id="IPR035959">
    <property type="entry name" value="RutC-like_sf"/>
</dbReference>
<name>A0A3S4FQW8_9MYCO</name>
<dbReference type="CDD" id="cd00448">
    <property type="entry name" value="YjgF_YER057c_UK114_family"/>
    <property type="match status" value="1"/>
</dbReference>
<dbReference type="EMBL" id="LR130759">
    <property type="protein sequence ID" value="VDM88797.1"/>
    <property type="molecule type" value="Genomic_DNA"/>
</dbReference>
<accession>A0A3S4FQW8</accession>
<sequence length="81" mass="9115">MGTPPFMVFDSAPDACAPYSHAVESDGWLWITGQMPNYPNDHTKPLPAGIEAQTRNVSQPRWWCVRYAPNMSRPIELGNLK</sequence>
<organism evidence="1 2">
    <name type="scientific">Mycobacterium basiliense</name>
    <dbReference type="NCBI Taxonomy" id="2094119"/>
    <lineage>
        <taxon>Bacteria</taxon>
        <taxon>Bacillati</taxon>
        <taxon>Actinomycetota</taxon>
        <taxon>Actinomycetes</taxon>
        <taxon>Mycobacteriales</taxon>
        <taxon>Mycobacteriaceae</taxon>
        <taxon>Mycobacterium</taxon>
    </lineage>
</organism>